<dbReference type="PATRIC" id="fig|1703771.3.peg.129"/>
<gene>
    <name evidence="4" type="ORF">AMJ40_01570</name>
</gene>
<comment type="caution">
    <text evidence="4">The sequence shown here is derived from an EMBL/GenBank/DDBJ whole genome shotgun (WGS) entry which is preliminary data.</text>
</comment>
<dbReference type="Pfam" id="PF00216">
    <property type="entry name" value="Bac_DNA_binding"/>
    <property type="match status" value="1"/>
</dbReference>
<dbReference type="GO" id="GO:0003677">
    <property type="term" value="F:DNA binding"/>
    <property type="evidence" value="ECO:0007669"/>
    <property type="project" value="UniProtKB-KW"/>
</dbReference>
<dbReference type="GO" id="GO:0005829">
    <property type="term" value="C:cytosol"/>
    <property type="evidence" value="ECO:0007669"/>
    <property type="project" value="TreeGrafter"/>
</dbReference>
<dbReference type="CDD" id="cd13831">
    <property type="entry name" value="HU"/>
    <property type="match status" value="1"/>
</dbReference>
<dbReference type="SMART" id="SM00411">
    <property type="entry name" value="BHL"/>
    <property type="match status" value="1"/>
</dbReference>
<dbReference type="EMBL" id="LIZT01000010">
    <property type="protein sequence ID" value="KPJ50909.1"/>
    <property type="molecule type" value="Genomic_DNA"/>
</dbReference>
<proteinExistence type="inferred from homology"/>
<dbReference type="InterPro" id="IPR000119">
    <property type="entry name" value="Hist_DNA-bd"/>
</dbReference>
<keyword evidence="2" id="KW-0238">DNA-binding</keyword>
<evidence type="ECO:0000256" key="1">
    <source>
        <dbReference type="ARBA" id="ARBA00023067"/>
    </source>
</evidence>
<evidence type="ECO:0000313" key="4">
    <source>
        <dbReference type="EMBL" id="KPJ50909.1"/>
    </source>
</evidence>
<dbReference type="Gene3D" id="4.10.520.10">
    <property type="entry name" value="IHF-like DNA-binding proteins"/>
    <property type="match status" value="1"/>
</dbReference>
<dbReference type="PANTHER" id="PTHR33175:SF3">
    <property type="entry name" value="DNA-BINDING PROTEIN HU-BETA"/>
    <property type="match status" value="1"/>
</dbReference>
<dbReference type="PROSITE" id="PS00045">
    <property type="entry name" value="HISTONE_LIKE"/>
    <property type="match status" value="1"/>
</dbReference>
<dbReference type="Proteomes" id="UP000051124">
    <property type="component" value="Unassembled WGS sequence"/>
</dbReference>
<dbReference type="PANTHER" id="PTHR33175">
    <property type="entry name" value="DNA-BINDING PROTEIN HU"/>
    <property type="match status" value="1"/>
</dbReference>
<dbReference type="GO" id="GO:0030527">
    <property type="term" value="F:structural constituent of chromatin"/>
    <property type="evidence" value="ECO:0007669"/>
    <property type="project" value="InterPro"/>
</dbReference>
<accession>A0A0S7WL41</accession>
<protein>
    <recommendedName>
        <fullName evidence="6">DNA-binding protein</fullName>
    </recommendedName>
</protein>
<organism evidence="4 5">
    <name type="scientific">candidate division TA06 bacterium DG_26</name>
    <dbReference type="NCBI Taxonomy" id="1703771"/>
    <lineage>
        <taxon>Bacteria</taxon>
        <taxon>Bacteria division TA06</taxon>
    </lineage>
</organism>
<dbReference type="AlphaFoldDB" id="A0A0S7WL41"/>
<dbReference type="InterPro" id="IPR020816">
    <property type="entry name" value="Histone-like_DNA-bd_CS"/>
</dbReference>
<keyword evidence="1" id="KW-0226">DNA condensation</keyword>
<evidence type="ECO:0008006" key="6">
    <source>
        <dbReference type="Google" id="ProtNLM"/>
    </source>
</evidence>
<name>A0A0S7WL41_UNCT6</name>
<comment type="similarity">
    <text evidence="3">Belongs to the bacterial histone-like protein family.</text>
</comment>
<dbReference type="InterPro" id="IPR010992">
    <property type="entry name" value="IHF-like_DNA-bd_dom_sf"/>
</dbReference>
<reference evidence="4 5" key="1">
    <citation type="journal article" date="2015" name="Microbiome">
        <title>Genomic resolution of linkages in carbon, nitrogen, and sulfur cycling among widespread estuary sediment bacteria.</title>
        <authorList>
            <person name="Baker B.J."/>
            <person name="Lazar C.S."/>
            <person name="Teske A.P."/>
            <person name="Dick G.J."/>
        </authorList>
    </citation>
    <scope>NUCLEOTIDE SEQUENCE [LARGE SCALE GENOMIC DNA]</scope>
    <source>
        <strain evidence="4">DG_26</strain>
    </source>
</reference>
<dbReference type="SUPFAM" id="SSF47729">
    <property type="entry name" value="IHF-like DNA-binding proteins"/>
    <property type="match status" value="1"/>
</dbReference>
<dbReference type="GO" id="GO:0030261">
    <property type="term" value="P:chromosome condensation"/>
    <property type="evidence" value="ECO:0007669"/>
    <property type="project" value="UniProtKB-KW"/>
</dbReference>
<sequence length="90" mass="10019">MNKAQIVSKMAKDAKITKKQASKAVDSLLDGIAKALKRGERVGFVGFGSFMVRKRAARKARNPRTGEIIRVRPKNVPVFRPGDKLRKTVK</sequence>
<evidence type="ECO:0000313" key="5">
    <source>
        <dbReference type="Proteomes" id="UP000051124"/>
    </source>
</evidence>
<dbReference type="PRINTS" id="PR01727">
    <property type="entry name" value="DNABINDINGHU"/>
</dbReference>
<evidence type="ECO:0000256" key="2">
    <source>
        <dbReference type="ARBA" id="ARBA00023125"/>
    </source>
</evidence>
<evidence type="ECO:0000256" key="3">
    <source>
        <dbReference type="RuleBase" id="RU003939"/>
    </source>
</evidence>